<keyword evidence="7" id="KW-1185">Reference proteome</keyword>
<dbReference type="GO" id="GO:0003723">
    <property type="term" value="F:RNA binding"/>
    <property type="evidence" value="ECO:0007669"/>
    <property type="project" value="UniProtKB-UniRule"/>
</dbReference>
<keyword evidence="2 3" id="KW-0694">RNA-binding</keyword>
<feature type="region of interest" description="Disordered" evidence="4">
    <location>
        <begin position="606"/>
        <end position="708"/>
    </location>
</feature>
<dbReference type="Pfam" id="PF00076">
    <property type="entry name" value="RRM_1"/>
    <property type="match status" value="2"/>
</dbReference>
<accession>A0A8S4DPU8</accession>
<dbReference type="Gene3D" id="3.30.70.330">
    <property type="match status" value="2"/>
</dbReference>
<dbReference type="Proteomes" id="UP000653454">
    <property type="component" value="Unassembled WGS sequence"/>
</dbReference>
<evidence type="ECO:0000259" key="5">
    <source>
        <dbReference type="PROSITE" id="PS50102"/>
    </source>
</evidence>
<evidence type="ECO:0000313" key="6">
    <source>
        <dbReference type="EMBL" id="CAG9104244.1"/>
    </source>
</evidence>
<proteinExistence type="predicted"/>
<dbReference type="SMART" id="SM00360">
    <property type="entry name" value="RRM"/>
    <property type="match status" value="2"/>
</dbReference>
<dbReference type="PANTHER" id="PTHR23236">
    <property type="entry name" value="EUKARYOTIC TRANSLATION INITIATION FACTOR 4B/4H"/>
    <property type="match status" value="1"/>
</dbReference>
<dbReference type="Gene3D" id="1.25.40.10">
    <property type="entry name" value="Tetratricopeptide repeat domain"/>
    <property type="match status" value="2"/>
</dbReference>
<feature type="compositionally biased region" description="Basic residues" evidence="4">
    <location>
        <begin position="615"/>
        <end position="627"/>
    </location>
</feature>
<dbReference type="PROSITE" id="PS50102">
    <property type="entry name" value="RRM"/>
    <property type="match status" value="2"/>
</dbReference>
<dbReference type="InterPro" id="IPR003107">
    <property type="entry name" value="HAT"/>
</dbReference>
<sequence length="951" mass="108078">MENSNLYYIQRSKKGLSELECWRSAFEQLQQISLIQAEHWLMRLQTEVSLAHTEEVRDQVTELFQQASLDCYSIPILTCWLGWALEAGAADAVRAALRRVLRLGGAHPAHGKVYWDAYAELEKGQLENLSEDDPSYKEQVDRLLFCYEEIVSRPLVGAADAWPSLEQLVKKHHDDKYLERIKKQHEAAKEYLQKITPFEDKILESEDVEEKMAVYMEYIEVVKELGKDDKYSECDSDGILRVLYDRATTDCLSSRLSSQVLHAWSARASRRTTPGARRELCACARREPRAHAHVVRLMRHDEREGKGFEHIKSLLETSLSKGMETYKDTEALWLAYLEYMRRHTAFDCEQQLARLRRTLRLAWDSLAETWGAEANDCEVPLFWARLEYKRAREPLRGKEIFEEIFNYGENKTMSKYWEALISLETQRTPPPSENKLRDLHKRALRFVQDYPPSVVRLYTDFERDVGSVDTMSACAEDCEDYPASVARLYTDFERDMGSVDSMGACDEECERALRFVQDYPVSVARLYTDFERDVGSVDTMGACVEECEPVIGPHKRALRFVQDYPVSVARLYTDFERDVGSADSMGACVDECEAKLKEWRESYQAMKEKMAGQRNKGKQPQNKKQKLDKKQKTDARSPNKGKRKAEDAGEDSGSKKKKENEAKGVTEGDGSSSSGALKRTHEDGSGDAPATAGKRARRDSGADSTPASREACTLFVSNLEFKVNEEDLRSKLSEFGDIVSLRLREGVKAFGGSICYCQYKKPESVDEAIKQDRCPLNGRPMFLSRYKESTNKEKTFKYATSTEKNKLFVKNLPFSYCTKEKLTEVFEPHGKLIDVRPITHKDGRPKGLAYIEFEDEASAAHALEKTNGTLLEERKIDVAISAPPAKTDARGNLGMPKRDAGGSHMRRTQLSGFIPSVLLKASTSKANGSHSNGDEKKTLSNSDFRSLLLKK</sequence>
<dbReference type="InterPro" id="IPR035979">
    <property type="entry name" value="RBD_domain_sf"/>
</dbReference>
<feature type="domain" description="RRM" evidence="5">
    <location>
        <begin position="712"/>
        <end position="801"/>
    </location>
</feature>
<dbReference type="PANTHER" id="PTHR23236:SF119">
    <property type="entry name" value="NUCLEAR RNA-BINDING PROTEIN SART-3"/>
    <property type="match status" value="1"/>
</dbReference>
<name>A0A8S4DPU8_PLUXY</name>
<feature type="domain" description="RRM" evidence="5">
    <location>
        <begin position="805"/>
        <end position="883"/>
    </location>
</feature>
<dbReference type="InterPro" id="IPR011990">
    <property type="entry name" value="TPR-like_helical_dom_sf"/>
</dbReference>
<gene>
    <name evidence="6" type="ORF">PLXY2_LOCUS3173</name>
</gene>
<keyword evidence="1" id="KW-0677">Repeat</keyword>
<evidence type="ECO:0000256" key="1">
    <source>
        <dbReference type="ARBA" id="ARBA00022737"/>
    </source>
</evidence>
<feature type="compositionally biased region" description="Basic and acidic residues" evidence="4">
    <location>
        <begin position="644"/>
        <end position="666"/>
    </location>
</feature>
<dbReference type="SUPFAM" id="SSF48452">
    <property type="entry name" value="TPR-like"/>
    <property type="match status" value="1"/>
</dbReference>
<dbReference type="InterPro" id="IPR012677">
    <property type="entry name" value="Nucleotide-bd_a/b_plait_sf"/>
</dbReference>
<evidence type="ECO:0000256" key="4">
    <source>
        <dbReference type="SAM" id="MobiDB-lite"/>
    </source>
</evidence>
<dbReference type="SUPFAM" id="SSF54928">
    <property type="entry name" value="RNA-binding domain, RBD"/>
    <property type="match status" value="2"/>
</dbReference>
<protein>
    <submittedName>
        <fullName evidence="6">(diamondback moth) hypothetical protein</fullName>
    </submittedName>
</protein>
<dbReference type="SMART" id="SM00386">
    <property type="entry name" value="HAT"/>
    <property type="match status" value="3"/>
</dbReference>
<comment type="caution">
    <text evidence="6">The sequence shown here is derived from an EMBL/GenBank/DDBJ whole genome shotgun (WGS) entry which is preliminary data.</text>
</comment>
<evidence type="ECO:0000256" key="3">
    <source>
        <dbReference type="PROSITE-ProRule" id="PRU00176"/>
    </source>
</evidence>
<dbReference type="AlphaFoldDB" id="A0A8S4DPU8"/>
<dbReference type="GO" id="GO:0006396">
    <property type="term" value="P:RNA processing"/>
    <property type="evidence" value="ECO:0007669"/>
    <property type="project" value="InterPro"/>
</dbReference>
<reference evidence="6" key="1">
    <citation type="submission" date="2020-11" db="EMBL/GenBank/DDBJ databases">
        <authorList>
            <person name="Whiteford S."/>
        </authorList>
    </citation>
    <scope>NUCLEOTIDE SEQUENCE</scope>
</reference>
<dbReference type="EMBL" id="CAJHNJ030000008">
    <property type="protein sequence ID" value="CAG9104244.1"/>
    <property type="molecule type" value="Genomic_DNA"/>
</dbReference>
<feature type="region of interest" description="Disordered" evidence="4">
    <location>
        <begin position="923"/>
        <end position="951"/>
    </location>
</feature>
<evidence type="ECO:0000313" key="7">
    <source>
        <dbReference type="Proteomes" id="UP000653454"/>
    </source>
</evidence>
<evidence type="ECO:0000256" key="2">
    <source>
        <dbReference type="ARBA" id="ARBA00022884"/>
    </source>
</evidence>
<organism evidence="6 7">
    <name type="scientific">Plutella xylostella</name>
    <name type="common">Diamondback moth</name>
    <name type="synonym">Plutella maculipennis</name>
    <dbReference type="NCBI Taxonomy" id="51655"/>
    <lineage>
        <taxon>Eukaryota</taxon>
        <taxon>Metazoa</taxon>
        <taxon>Ecdysozoa</taxon>
        <taxon>Arthropoda</taxon>
        <taxon>Hexapoda</taxon>
        <taxon>Insecta</taxon>
        <taxon>Pterygota</taxon>
        <taxon>Neoptera</taxon>
        <taxon>Endopterygota</taxon>
        <taxon>Lepidoptera</taxon>
        <taxon>Glossata</taxon>
        <taxon>Ditrysia</taxon>
        <taxon>Yponomeutoidea</taxon>
        <taxon>Plutellidae</taxon>
        <taxon>Plutella</taxon>
    </lineage>
</organism>
<feature type="compositionally biased region" description="Basic and acidic residues" evidence="4">
    <location>
        <begin position="628"/>
        <end position="637"/>
    </location>
</feature>
<dbReference type="InterPro" id="IPR000504">
    <property type="entry name" value="RRM_dom"/>
</dbReference>